<comment type="caution">
    <text evidence="2">The sequence shown here is derived from an EMBL/GenBank/DDBJ whole genome shotgun (WGS) entry which is preliminary data.</text>
</comment>
<keyword evidence="3" id="KW-1185">Reference proteome</keyword>
<dbReference type="AlphaFoldDB" id="A0A7Y0AVF4"/>
<dbReference type="InterPro" id="IPR052712">
    <property type="entry name" value="Acid_resist_chaperone_HdeD"/>
</dbReference>
<reference evidence="2 3" key="1">
    <citation type="submission" date="2020-04" db="EMBL/GenBank/DDBJ databases">
        <title>Rhizobium sp. S-51 isolated from soil.</title>
        <authorList>
            <person name="Dahal R.H."/>
        </authorList>
    </citation>
    <scope>NUCLEOTIDE SEQUENCE [LARGE SCALE GENOMIC DNA]</scope>
    <source>
        <strain evidence="2 3">S-51</strain>
    </source>
</reference>
<organism evidence="2 3">
    <name type="scientific">Rhizobium terricola</name>
    <dbReference type="NCBI Taxonomy" id="2728849"/>
    <lineage>
        <taxon>Bacteria</taxon>
        <taxon>Pseudomonadati</taxon>
        <taxon>Pseudomonadota</taxon>
        <taxon>Alphaproteobacteria</taxon>
        <taxon>Hyphomicrobiales</taxon>
        <taxon>Rhizobiaceae</taxon>
        <taxon>Rhizobium/Agrobacterium group</taxon>
        <taxon>Rhizobium</taxon>
    </lineage>
</organism>
<evidence type="ECO:0000256" key="1">
    <source>
        <dbReference type="SAM" id="Phobius"/>
    </source>
</evidence>
<sequence length="442" mass="49404">MIKLAFLLIGGRAFREDWWEPAVAGLLTIALGFAVIADVSDGLTTLTTQLFGLLFLIQGFMALFGMAFRTTNAGRNAEGVKAGVMLVLGAMILDPSMRSEPILNWLFAAGLVIDGLSRLATVALVRFRRWGHALIACSFEVLLAVLIVSEWPLSSRLNIPLCVSLLLVLSGITMVRLAFTLRRHNVEEPLYAHPMFCVRGWNDNVRHLPDDPVRTSRYRTMRVLVWTPAGAVEMRPRRPIIDRYLAALDKHGELSIGHAAIEMGPDFYLSHWPANEIDPGECEVTAVLYAGADNDVPGLFQPSYEHECKIWTPADEEIVFNRLDPAHLEGFIRGYCEHSTYNVTNRNCSIAVAGALEAGLEASLECRSPWLRLCRLMLTPSLWEAAYIRSRAAHLCWTPGLVLDYARALHRLVEPSHVPWPLRLFQSLRLRAIGVFGREIAR</sequence>
<feature type="transmembrane region" description="Helical" evidence="1">
    <location>
        <begin position="49"/>
        <end position="68"/>
    </location>
</feature>
<keyword evidence="1" id="KW-0472">Membrane</keyword>
<evidence type="ECO:0000313" key="2">
    <source>
        <dbReference type="EMBL" id="NML74184.1"/>
    </source>
</evidence>
<proteinExistence type="predicted"/>
<keyword evidence="2" id="KW-0378">Hydrolase</keyword>
<keyword evidence="2" id="KW-0645">Protease</keyword>
<dbReference type="Proteomes" id="UP000541470">
    <property type="component" value="Unassembled WGS sequence"/>
</dbReference>
<protein>
    <submittedName>
        <fullName evidence="2">Protease</fullName>
    </submittedName>
</protein>
<keyword evidence="1" id="KW-1133">Transmembrane helix</keyword>
<accession>A0A7Y0AVF4</accession>
<feature type="transmembrane region" description="Helical" evidence="1">
    <location>
        <begin position="132"/>
        <end position="151"/>
    </location>
</feature>
<feature type="transmembrane region" description="Helical" evidence="1">
    <location>
        <begin position="21"/>
        <end position="37"/>
    </location>
</feature>
<name>A0A7Y0AVF4_9HYPH</name>
<dbReference type="RefSeq" id="WP_169589082.1">
    <property type="nucleotide sequence ID" value="NZ_JABBGK010000001.1"/>
</dbReference>
<dbReference type="GO" id="GO:0008233">
    <property type="term" value="F:peptidase activity"/>
    <property type="evidence" value="ECO:0007669"/>
    <property type="project" value="UniProtKB-KW"/>
</dbReference>
<dbReference type="GO" id="GO:0005886">
    <property type="term" value="C:plasma membrane"/>
    <property type="evidence" value="ECO:0007669"/>
    <property type="project" value="TreeGrafter"/>
</dbReference>
<dbReference type="PANTHER" id="PTHR34989:SF1">
    <property type="entry name" value="PROTEIN HDED"/>
    <property type="match status" value="1"/>
</dbReference>
<feature type="transmembrane region" description="Helical" evidence="1">
    <location>
        <begin position="157"/>
        <end position="179"/>
    </location>
</feature>
<gene>
    <name evidence="2" type="ORF">HHL25_08640</name>
</gene>
<dbReference type="GO" id="GO:0006508">
    <property type="term" value="P:proteolysis"/>
    <property type="evidence" value="ECO:0007669"/>
    <property type="project" value="UniProtKB-KW"/>
</dbReference>
<evidence type="ECO:0000313" key="3">
    <source>
        <dbReference type="Proteomes" id="UP000541470"/>
    </source>
</evidence>
<dbReference type="PANTHER" id="PTHR34989">
    <property type="entry name" value="PROTEIN HDED"/>
    <property type="match status" value="1"/>
</dbReference>
<keyword evidence="1" id="KW-0812">Transmembrane</keyword>
<dbReference type="EMBL" id="JABBGK010000001">
    <property type="protein sequence ID" value="NML74184.1"/>
    <property type="molecule type" value="Genomic_DNA"/>
</dbReference>